<dbReference type="Gene3D" id="3.40.30.10">
    <property type="entry name" value="Glutaredoxin"/>
    <property type="match status" value="1"/>
</dbReference>
<evidence type="ECO:0000256" key="6">
    <source>
        <dbReference type="PIRSR" id="PIRSR000239-1"/>
    </source>
</evidence>
<dbReference type="InterPro" id="IPR050217">
    <property type="entry name" value="Peroxiredoxin"/>
</dbReference>
<evidence type="ECO:0000259" key="7">
    <source>
        <dbReference type="PROSITE" id="PS51352"/>
    </source>
</evidence>
<accession>A0A2W5IFQ8</accession>
<evidence type="ECO:0000256" key="1">
    <source>
        <dbReference type="ARBA" id="ARBA00009796"/>
    </source>
</evidence>
<dbReference type="PIRSF" id="PIRSF000239">
    <property type="entry name" value="AHPC"/>
    <property type="match status" value="1"/>
</dbReference>
<keyword evidence="3" id="KW-0049">Antioxidant</keyword>
<dbReference type="AlphaFoldDB" id="A0A2W5IFQ8"/>
<dbReference type="PROSITE" id="PS51352">
    <property type="entry name" value="THIOREDOXIN_2"/>
    <property type="match status" value="1"/>
</dbReference>
<dbReference type="EMBL" id="QFOZ01000001">
    <property type="protein sequence ID" value="PZP89863.1"/>
    <property type="molecule type" value="Genomic_DNA"/>
</dbReference>
<feature type="domain" description="Thioredoxin" evidence="7">
    <location>
        <begin position="4"/>
        <end position="170"/>
    </location>
</feature>
<dbReference type="Proteomes" id="UP000248606">
    <property type="component" value="Unassembled WGS sequence"/>
</dbReference>
<dbReference type="GO" id="GO:0006979">
    <property type="term" value="P:response to oxidative stress"/>
    <property type="evidence" value="ECO:0007669"/>
    <property type="project" value="TreeGrafter"/>
</dbReference>
<proteinExistence type="inferred from homology"/>
<dbReference type="GO" id="GO:0005829">
    <property type="term" value="C:cytosol"/>
    <property type="evidence" value="ECO:0007669"/>
    <property type="project" value="TreeGrafter"/>
</dbReference>
<evidence type="ECO:0000256" key="5">
    <source>
        <dbReference type="ARBA" id="ARBA00023284"/>
    </source>
</evidence>
<evidence type="ECO:0000256" key="4">
    <source>
        <dbReference type="ARBA" id="ARBA00023002"/>
    </source>
</evidence>
<dbReference type="InterPro" id="IPR024706">
    <property type="entry name" value="Peroxiredoxin_AhpC-typ"/>
</dbReference>
<organism evidence="8 9">
    <name type="scientific">Lawsonella clevelandensis</name>
    <dbReference type="NCBI Taxonomy" id="1528099"/>
    <lineage>
        <taxon>Bacteria</taxon>
        <taxon>Bacillati</taxon>
        <taxon>Actinomycetota</taxon>
        <taxon>Actinomycetes</taxon>
        <taxon>Mycobacteriales</taxon>
        <taxon>Lawsonellaceae</taxon>
        <taxon>Lawsonella</taxon>
    </lineage>
</organism>
<dbReference type="SUPFAM" id="SSF52833">
    <property type="entry name" value="Thioredoxin-like"/>
    <property type="match status" value="1"/>
</dbReference>
<name>A0A2W5IFQ8_9ACTN</name>
<keyword evidence="2" id="KW-0575">Peroxidase</keyword>
<sequence length="196" mass="22078">MALLTIDDEFPEFSLTALKGGNLHDINAEVPEDYFETIDSNSFKGKWRVIFFYPKDFTFVCPTEIKAFGDLNDEFFDRDCQILGASIDSEFSHFQWRATNDKLLEIPFPMLADIKHELVQATGVENADGVADRVTFIVNPENKIQYVSATPDSVGRSVEEVLRVLDALQTAGPCGCDWKKNDPTINKLDVVNSVFK</sequence>
<evidence type="ECO:0000313" key="8">
    <source>
        <dbReference type="EMBL" id="PZP89863.1"/>
    </source>
</evidence>
<protein>
    <submittedName>
        <fullName evidence="8">Alkyl hydroperoxide reductase</fullName>
    </submittedName>
</protein>
<dbReference type="GO" id="GO:0042744">
    <property type="term" value="P:hydrogen peroxide catabolic process"/>
    <property type="evidence" value="ECO:0007669"/>
    <property type="project" value="TreeGrafter"/>
</dbReference>
<dbReference type="InterPro" id="IPR036249">
    <property type="entry name" value="Thioredoxin-like_sf"/>
</dbReference>
<dbReference type="PANTHER" id="PTHR10681">
    <property type="entry name" value="THIOREDOXIN PEROXIDASE"/>
    <property type="match status" value="1"/>
</dbReference>
<gene>
    <name evidence="8" type="ORF">DI579_01505</name>
</gene>
<dbReference type="InterPro" id="IPR000866">
    <property type="entry name" value="AhpC/TSA"/>
</dbReference>
<keyword evidence="5" id="KW-0676">Redox-active center</keyword>
<feature type="active site" description="Cysteine sulfenic acid (-SOH) intermediate; for peroxidase activity" evidence="6">
    <location>
        <position position="61"/>
    </location>
</feature>
<reference evidence="8 9" key="1">
    <citation type="submission" date="2017-08" db="EMBL/GenBank/DDBJ databases">
        <title>Infants hospitalized years apart are colonized by the same room-sourced microbial strains.</title>
        <authorList>
            <person name="Brooks B."/>
            <person name="Olm M.R."/>
            <person name="Firek B.A."/>
            <person name="Baker R."/>
            <person name="Thomas B.C."/>
            <person name="Morowitz M.J."/>
            <person name="Banfield J.F."/>
        </authorList>
    </citation>
    <scope>NUCLEOTIDE SEQUENCE [LARGE SCALE GENOMIC DNA]</scope>
    <source>
        <strain evidence="8">S2_006_000_R1_57</strain>
    </source>
</reference>
<evidence type="ECO:0000256" key="3">
    <source>
        <dbReference type="ARBA" id="ARBA00022862"/>
    </source>
</evidence>
<keyword evidence="4" id="KW-0560">Oxidoreductase</keyword>
<evidence type="ECO:0000256" key="2">
    <source>
        <dbReference type="ARBA" id="ARBA00022559"/>
    </source>
</evidence>
<dbReference type="PANTHER" id="PTHR10681:SF121">
    <property type="entry name" value="ALKYL HYDROPEROXIDE REDUCTASE C"/>
    <property type="match status" value="1"/>
</dbReference>
<comment type="similarity">
    <text evidence="1">Belongs to the peroxiredoxin family. AhpC/Prx1 subfamily.</text>
</comment>
<evidence type="ECO:0000313" key="9">
    <source>
        <dbReference type="Proteomes" id="UP000248606"/>
    </source>
</evidence>
<comment type="caution">
    <text evidence="8">The sequence shown here is derived from an EMBL/GenBank/DDBJ whole genome shotgun (WGS) entry which is preliminary data.</text>
</comment>
<dbReference type="GO" id="GO:0008379">
    <property type="term" value="F:thioredoxin peroxidase activity"/>
    <property type="evidence" value="ECO:0007669"/>
    <property type="project" value="TreeGrafter"/>
</dbReference>
<dbReference type="Pfam" id="PF00578">
    <property type="entry name" value="AhpC-TSA"/>
    <property type="match status" value="1"/>
</dbReference>
<dbReference type="RefSeq" id="WP_290595349.1">
    <property type="nucleotide sequence ID" value="NZ_CAKZIO010000003.1"/>
</dbReference>
<dbReference type="InterPro" id="IPR013766">
    <property type="entry name" value="Thioredoxin_domain"/>
</dbReference>
<dbReference type="GO" id="GO:0045454">
    <property type="term" value="P:cell redox homeostasis"/>
    <property type="evidence" value="ECO:0007669"/>
    <property type="project" value="TreeGrafter"/>
</dbReference>
<dbReference type="GO" id="GO:0033554">
    <property type="term" value="P:cellular response to stress"/>
    <property type="evidence" value="ECO:0007669"/>
    <property type="project" value="TreeGrafter"/>
</dbReference>
<dbReference type="CDD" id="cd03015">
    <property type="entry name" value="PRX_Typ2cys"/>
    <property type="match status" value="1"/>
</dbReference>